<dbReference type="Pfam" id="PF22679">
    <property type="entry name" value="T1R_D3-like"/>
    <property type="match status" value="1"/>
</dbReference>
<dbReference type="EC" id="3.1.21.3" evidence="10"/>
<evidence type="ECO:0000256" key="6">
    <source>
        <dbReference type="ARBA" id="ARBA00022759"/>
    </source>
</evidence>
<evidence type="ECO:0000256" key="5">
    <source>
        <dbReference type="ARBA" id="ARBA00022747"/>
    </source>
</evidence>
<dbReference type="Pfam" id="PF18766">
    <property type="entry name" value="SWI2_SNF2"/>
    <property type="match status" value="1"/>
</dbReference>
<dbReference type="EMBL" id="JH597773">
    <property type="protein sequence ID" value="EHQ06094.1"/>
    <property type="molecule type" value="Genomic_DNA"/>
</dbReference>
<comment type="catalytic activity">
    <reaction evidence="1 10">
        <text>Endonucleolytic cleavage of DNA to give random double-stranded fragments with terminal 5'-phosphates, ATP is simultaneously hydrolyzed.</text>
        <dbReference type="EC" id="3.1.21.3"/>
    </reaction>
</comment>
<dbReference type="InterPro" id="IPR014001">
    <property type="entry name" value="Helicase_ATP-bd"/>
</dbReference>
<dbReference type="AlphaFoldDB" id="H2CK05"/>
<name>H2CK05_9LEPT</name>
<keyword evidence="3" id="KW-0540">Nuclease</keyword>
<dbReference type="InterPro" id="IPR027417">
    <property type="entry name" value="P-loop_NTPase"/>
</dbReference>
<keyword evidence="6" id="KW-0255">Endonuclease</keyword>
<dbReference type="Pfam" id="PF04313">
    <property type="entry name" value="HSDR_N"/>
    <property type="match status" value="1"/>
</dbReference>
<evidence type="ECO:0000256" key="9">
    <source>
        <dbReference type="ARBA" id="ARBA00023125"/>
    </source>
</evidence>
<evidence type="ECO:0000313" key="13">
    <source>
        <dbReference type="Proteomes" id="UP000005737"/>
    </source>
</evidence>
<keyword evidence="13" id="KW-1185">Reference proteome</keyword>
<dbReference type="Pfam" id="PF11867">
    <property type="entry name" value="T1RH-like_C"/>
    <property type="match status" value="1"/>
</dbReference>
<dbReference type="PANTHER" id="PTHR30195:SF15">
    <property type="entry name" value="TYPE I RESTRICTION ENZYME HINDI ENDONUCLEASE SUBUNIT"/>
    <property type="match status" value="1"/>
</dbReference>
<gene>
    <name evidence="12" type="ORF">Lepil_1405</name>
</gene>
<keyword evidence="4 10" id="KW-0547">Nucleotide-binding</keyword>
<evidence type="ECO:0000256" key="8">
    <source>
        <dbReference type="ARBA" id="ARBA00022840"/>
    </source>
</evidence>
<dbReference type="STRING" id="183.GCA_002009735_03942"/>
<dbReference type="GO" id="GO:0009307">
    <property type="term" value="P:DNA restriction-modification system"/>
    <property type="evidence" value="ECO:0007669"/>
    <property type="project" value="UniProtKB-KW"/>
</dbReference>
<comment type="subunit">
    <text evidence="10">The type I restriction/modification system is composed of three polypeptides R, M and S.</text>
</comment>
<dbReference type="InterPro" id="IPR007409">
    <property type="entry name" value="Restrct_endonuc_type1_HsdR_N"/>
</dbReference>
<evidence type="ECO:0000256" key="1">
    <source>
        <dbReference type="ARBA" id="ARBA00000851"/>
    </source>
</evidence>
<dbReference type="GO" id="GO:0009035">
    <property type="term" value="F:type I site-specific deoxyribonuclease activity"/>
    <property type="evidence" value="ECO:0007669"/>
    <property type="project" value="UniProtKB-EC"/>
</dbReference>
<dbReference type="CDD" id="cd22332">
    <property type="entry name" value="HsdR_N"/>
    <property type="match status" value="1"/>
</dbReference>
<dbReference type="InterPro" id="IPR004473">
    <property type="entry name" value="Restrct_endonuc_typeI_HsdR"/>
</dbReference>
<feature type="domain" description="Helicase ATP-binding" evidence="11">
    <location>
        <begin position="270"/>
        <end position="472"/>
    </location>
</feature>
<keyword evidence="5 10" id="KW-0680">Restriction system</keyword>
<organism evidence="12 13">
    <name type="scientific">Leptonema illini DSM 21528</name>
    <dbReference type="NCBI Taxonomy" id="929563"/>
    <lineage>
        <taxon>Bacteria</taxon>
        <taxon>Pseudomonadati</taxon>
        <taxon>Spirochaetota</taxon>
        <taxon>Spirochaetia</taxon>
        <taxon>Leptospirales</taxon>
        <taxon>Leptospiraceae</taxon>
        <taxon>Leptonema</taxon>
    </lineage>
</organism>
<evidence type="ECO:0000256" key="4">
    <source>
        <dbReference type="ARBA" id="ARBA00022741"/>
    </source>
</evidence>
<dbReference type="HOGENOM" id="CLU_005762_1_1_12"/>
<accession>H2CK05</accession>
<dbReference type="REBASE" id="88696">
    <property type="entry name" value="Lil3055ORF1409P"/>
</dbReference>
<evidence type="ECO:0000313" key="12">
    <source>
        <dbReference type="EMBL" id="EHQ06094.1"/>
    </source>
</evidence>
<keyword evidence="9 10" id="KW-0238">DNA-binding</keyword>
<dbReference type="SUPFAM" id="SSF52540">
    <property type="entry name" value="P-loop containing nucleoside triphosphate hydrolases"/>
    <property type="match status" value="1"/>
</dbReference>
<reference evidence="12 13" key="1">
    <citation type="submission" date="2011-10" db="EMBL/GenBank/DDBJ databases">
        <title>The Improved High-Quality Draft genome of Leptonema illini DSM 21528.</title>
        <authorList>
            <consortium name="US DOE Joint Genome Institute (JGI-PGF)"/>
            <person name="Lucas S."/>
            <person name="Copeland A."/>
            <person name="Lapidus A."/>
            <person name="Glavina del Rio T."/>
            <person name="Dalin E."/>
            <person name="Tice H."/>
            <person name="Bruce D."/>
            <person name="Goodwin L."/>
            <person name="Pitluck S."/>
            <person name="Peters L."/>
            <person name="Mikhailova N."/>
            <person name="Held B."/>
            <person name="Kyrpides N."/>
            <person name="Mavromatis K."/>
            <person name="Ivanova N."/>
            <person name="Markowitz V."/>
            <person name="Cheng J.-F."/>
            <person name="Hugenholtz P."/>
            <person name="Woyke T."/>
            <person name="Wu D."/>
            <person name="Gronow S."/>
            <person name="Wellnitz S."/>
            <person name="Brambilla E.-M."/>
            <person name="Klenk H.-P."/>
            <person name="Eisen J.A."/>
        </authorList>
    </citation>
    <scope>NUCLEOTIDE SEQUENCE [LARGE SCALE GENOMIC DNA]</scope>
    <source>
        <strain evidence="12 13">DSM 21528</strain>
    </source>
</reference>
<dbReference type="InterPro" id="IPR055180">
    <property type="entry name" value="HsdR_RecA-like_helicase_dom_2"/>
</dbReference>
<evidence type="ECO:0000256" key="3">
    <source>
        <dbReference type="ARBA" id="ARBA00022722"/>
    </source>
</evidence>
<dbReference type="InterPro" id="IPR051268">
    <property type="entry name" value="Type-I_R_enzyme_R_subunit"/>
</dbReference>
<keyword evidence="8 10" id="KW-0067">ATP-binding</keyword>
<dbReference type="Gene3D" id="3.40.50.300">
    <property type="entry name" value="P-loop containing nucleotide triphosphate hydrolases"/>
    <property type="match status" value="2"/>
</dbReference>
<dbReference type="RefSeq" id="WP_002771300.1">
    <property type="nucleotide sequence ID" value="NZ_JH597773.1"/>
</dbReference>
<dbReference type="GO" id="GO:0003677">
    <property type="term" value="F:DNA binding"/>
    <property type="evidence" value="ECO:0007669"/>
    <property type="project" value="UniProtKB-KW"/>
</dbReference>
<dbReference type="InterPro" id="IPR040980">
    <property type="entry name" value="SWI2_SNF2"/>
</dbReference>
<comment type="similarity">
    <text evidence="2 10">Belongs to the HsdR family.</text>
</comment>
<dbReference type="PANTHER" id="PTHR30195">
    <property type="entry name" value="TYPE I SITE-SPECIFIC DEOXYRIBONUCLEASE PROTEIN SUBUNIT M AND R"/>
    <property type="match status" value="1"/>
</dbReference>
<proteinExistence type="inferred from homology"/>
<dbReference type="Gene3D" id="3.90.1570.50">
    <property type="match status" value="1"/>
</dbReference>
<evidence type="ECO:0000256" key="10">
    <source>
        <dbReference type="RuleBase" id="RU364115"/>
    </source>
</evidence>
<dbReference type="InterPro" id="IPR021810">
    <property type="entry name" value="T1RH-like_C"/>
</dbReference>
<dbReference type="NCBIfam" id="TIGR00348">
    <property type="entry name" value="hsdR"/>
    <property type="match status" value="1"/>
</dbReference>
<dbReference type="Proteomes" id="UP000005737">
    <property type="component" value="Unassembled WGS sequence"/>
</dbReference>
<evidence type="ECO:0000256" key="7">
    <source>
        <dbReference type="ARBA" id="ARBA00022801"/>
    </source>
</evidence>
<keyword evidence="7 10" id="KW-0378">Hydrolase</keyword>
<dbReference type="GO" id="GO:0005524">
    <property type="term" value="F:ATP binding"/>
    <property type="evidence" value="ECO:0007669"/>
    <property type="project" value="UniProtKB-KW"/>
</dbReference>
<evidence type="ECO:0000259" key="11">
    <source>
        <dbReference type="SMART" id="SM00487"/>
    </source>
</evidence>
<dbReference type="CDD" id="cd18800">
    <property type="entry name" value="SF2_C_EcoR124I-like"/>
    <property type="match status" value="1"/>
</dbReference>
<evidence type="ECO:0000256" key="2">
    <source>
        <dbReference type="ARBA" id="ARBA00008598"/>
    </source>
</evidence>
<comment type="function">
    <text evidence="10">Subunit R is required for both nuclease and ATPase activities, but not for modification.</text>
</comment>
<dbReference type="SMART" id="SM00487">
    <property type="entry name" value="DEXDc"/>
    <property type="match status" value="1"/>
</dbReference>
<protein>
    <recommendedName>
        <fullName evidence="10">Type I restriction enzyme endonuclease subunit</fullName>
        <shortName evidence="10">R protein</shortName>
        <ecNumber evidence="10">3.1.21.3</ecNumber>
    </recommendedName>
</protein>
<sequence>MAVITEEDLERELVQILKEDHGYRVINAAVPYGDTSSDDGSGRQSRSEVVLKGLLLEKVAELNPGIPAKDRQRAVEERLLVSRRAMSPLLASKEIYQMIRDGIPLEYEGEKGKKESGTLRLIDFQNGEKNDFLAVRQLNIKGDRYTRIPDVLLYINGLPLVYIELKNSNVKIENAYTDNLTNCRNDIPRLFDFNAFCILSNAVETRVGSSFADWKFFFSWLRVDDETEKVDRKAIEREGTSIERVIGGLLGKERLLDYIENFILYHKDTAKIIAKNHQFHGVNKAVASFADRKVREGRLGVFWHTQGSGKSYSMIFLSRKIHRKFTGNFTFLIITDRTDLDGQIYGNFVDTDTVKKSDAARPTSSMALREDLVKNKPFIFTLIQKFQSTRGKEFPILHDSTDSSREIIVIVDEAHRTQYLSLAENMRRGLPGAHYFAFTGTPLLAGSEKGKTQEWFGGYVSEYSYVQSIEDEATLPLYYEKRVPEVLIENPNLSEDFAEIVEDEQLNTEQRERLENKFAKELEVIRRDDRLETIARDIAYHFPRRGYLGKGMVISVDKYTAVRMYEKVKHHWEIEKRNIQKAMTQASEVERQALKRSLEFMRNTQMAVVLSEEVGEKEKFAAKGLEIESHRKLLNTPNEEGQTIEDRFKKEDDPLNLVFVCAMWLTGFDAPSVSTLYLDKPMKGHTLMQTLARANRVTGHLIYGRSKTNGEVIDYYNVFRNMQQALSDYATGSEGQTQKETEATGEDVIPPKSNLFELLDAAIEEGVTFLSKHDIDLMQIPTKKSVLKQTALFKEFSDTLLADDLTRQEFFLYENAISSLYDACRPEVTKEQARPIVPLFSYLREMIEAIIKTKDIDSAVQRVSALLDESVVTTEEGILVKEPAPEYQIRQKGKVWDLSKLDFEQLKNEFKTKPHKNIEITVLKEFLIEKLDRMMRENGERAPFVERLQSIIENYNSGTVIHESTYEELVNFASDLKVEEERHIRENLSPDELELFDLLKKEKMTKDEEISVKKAAKALLHRLKEESPKVLVQDWFRDSTSLIRVKEAVTDILEETLPDSYDRVLFSKKCERTFEVIRTYAEKGEKWVA</sequence>